<gene>
    <name evidence="1" type="primary">ORF162759</name>
</gene>
<proteinExistence type="predicted"/>
<sequence>MLLCPGIYCRVSLMANVLLNELMDITRDRHAVLSKFASSNAYSTDLPSVQMMVQILEGCGFDTGPRYVLFFHEITRIVDGATKF</sequence>
<name>A0A0B7B591_9EUPU</name>
<protein>
    <submittedName>
        <fullName evidence="1">Uncharacterized protein</fullName>
    </submittedName>
</protein>
<feature type="non-terminal residue" evidence="1">
    <location>
        <position position="84"/>
    </location>
</feature>
<reference evidence="1" key="1">
    <citation type="submission" date="2014-12" db="EMBL/GenBank/DDBJ databases">
        <title>Insight into the proteome of Arion vulgaris.</title>
        <authorList>
            <person name="Aradska J."/>
            <person name="Bulat T."/>
            <person name="Smidak R."/>
            <person name="Sarate P."/>
            <person name="Gangsoo J."/>
            <person name="Sialana F."/>
            <person name="Bilban M."/>
            <person name="Lubec G."/>
        </authorList>
    </citation>
    <scope>NUCLEOTIDE SEQUENCE</scope>
    <source>
        <tissue evidence="1">Skin</tissue>
    </source>
</reference>
<organism evidence="1">
    <name type="scientific">Arion vulgaris</name>
    <dbReference type="NCBI Taxonomy" id="1028688"/>
    <lineage>
        <taxon>Eukaryota</taxon>
        <taxon>Metazoa</taxon>
        <taxon>Spiralia</taxon>
        <taxon>Lophotrochozoa</taxon>
        <taxon>Mollusca</taxon>
        <taxon>Gastropoda</taxon>
        <taxon>Heterobranchia</taxon>
        <taxon>Euthyneura</taxon>
        <taxon>Panpulmonata</taxon>
        <taxon>Eupulmonata</taxon>
        <taxon>Stylommatophora</taxon>
        <taxon>Helicina</taxon>
        <taxon>Arionoidea</taxon>
        <taxon>Arionidae</taxon>
        <taxon>Arion</taxon>
    </lineage>
</organism>
<dbReference type="EMBL" id="HACG01041172">
    <property type="protein sequence ID" value="CEK88037.1"/>
    <property type="molecule type" value="Transcribed_RNA"/>
</dbReference>
<evidence type="ECO:0000313" key="1">
    <source>
        <dbReference type="EMBL" id="CEK88037.1"/>
    </source>
</evidence>
<dbReference type="AlphaFoldDB" id="A0A0B7B591"/>
<accession>A0A0B7B591</accession>